<evidence type="ECO:0000256" key="4">
    <source>
        <dbReference type="ARBA" id="ARBA00022723"/>
    </source>
</evidence>
<comment type="catalytic activity">
    <reaction evidence="1">
        <text>S-ubiquitinyl-[E2 ubiquitin-conjugating enzyme]-L-cysteine + [acceptor protein]-L-lysine = [E2 ubiquitin-conjugating enzyme]-L-cysteine + N(6)-ubiquitinyl-[acceptor protein]-L-lysine.</text>
        <dbReference type="EC" id="2.3.2.27"/>
    </reaction>
</comment>
<evidence type="ECO:0000256" key="8">
    <source>
        <dbReference type="PROSITE-ProRule" id="PRU00175"/>
    </source>
</evidence>
<dbReference type="GO" id="GO:0006511">
    <property type="term" value="P:ubiquitin-dependent protein catabolic process"/>
    <property type="evidence" value="ECO:0000318"/>
    <property type="project" value="GO_Central"/>
</dbReference>
<evidence type="ECO:0000256" key="3">
    <source>
        <dbReference type="ARBA" id="ARBA00022679"/>
    </source>
</evidence>
<organism evidence="13 14">
    <name type="scientific">Helianthus annuus</name>
    <name type="common">Common sunflower</name>
    <dbReference type="NCBI Taxonomy" id="4232"/>
    <lineage>
        <taxon>Eukaryota</taxon>
        <taxon>Viridiplantae</taxon>
        <taxon>Streptophyta</taxon>
        <taxon>Embryophyta</taxon>
        <taxon>Tracheophyta</taxon>
        <taxon>Spermatophyta</taxon>
        <taxon>Magnoliopsida</taxon>
        <taxon>eudicotyledons</taxon>
        <taxon>Gunneridae</taxon>
        <taxon>Pentapetalae</taxon>
        <taxon>asterids</taxon>
        <taxon>campanulids</taxon>
        <taxon>Asterales</taxon>
        <taxon>Asteraceae</taxon>
        <taxon>Asteroideae</taxon>
        <taxon>Heliantheae alliance</taxon>
        <taxon>Heliantheae</taxon>
        <taxon>Helianthus</taxon>
    </lineage>
</organism>
<dbReference type="FunCoup" id="A0A251S4J3">
    <property type="interactions" value="737"/>
</dbReference>
<gene>
    <name evidence="13" type="ORF">HannXRQ_Chr15g0464551</name>
</gene>
<dbReference type="InterPro" id="IPR013083">
    <property type="entry name" value="Znf_RING/FYVE/PHD"/>
</dbReference>
<feature type="signal peptide" evidence="11">
    <location>
        <begin position="1"/>
        <end position="16"/>
    </location>
</feature>
<dbReference type="SMART" id="SM00184">
    <property type="entry name" value="RING"/>
    <property type="match status" value="1"/>
</dbReference>
<feature type="region of interest" description="Disordered" evidence="9">
    <location>
        <begin position="131"/>
        <end position="168"/>
    </location>
</feature>
<keyword evidence="11" id="KW-0732">Signal</keyword>
<dbReference type="PANTHER" id="PTHR15710">
    <property type="entry name" value="E3 UBIQUITIN-PROTEIN LIGASE PRAJA"/>
    <property type="match status" value="1"/>
</dbReference>
<name>A0A251S4J3_HELAN</name>
<keyword evidence="10" id="KW-1133">Transmembrane helix</keyword>
<dbReference type="Proteomes" id="UP000215914">
    <property type="component" value="Chromosome 15"/>
</dbReference>
<feature type="chain" id="PRO_5011993027" description="RING-type E3 ubiquitin transferase" evidence="11">
    <location>
        <begin position="17"/>
        <end position="479"/>
    </location>
</feature>
<evidence type="ECO:0000256" key="11">
    <source>
        <dbReference type="SAM" id="SignalP"/>
    </source>
</evidence>
<feature type="compositionally biased region" description="Low complexity" evidence="9">
    <location>
        <begin position="138"/>
        <end position="149"/>
    </location>
</feature>
<keyword evidence="14" id="KW-1185">Reference proteome</keyword>
<keyword evidence="5 8" id="KW-0863">Zinc-finger</keyword>
<evidence type="ECO:0000259" key="12">
    <source>
        <dbReference type="PROSITE" id="PS50089"/>
    </source>
</evidence>
<dbReference type="AlphaFoldDB" id="A0A251S4J3"/>
<dbReference type="SUPFAM" id="SSF57850">
    <property type="entry name" value="RING/U-box"/>
    <property type="match status" value="1"/>
</dbReference>
<dbReference type="PANTHER" id="PTHR15710:SF242">
    <property type="entry name" value="OS06G0633500 PROTEIN"/>
    <property type="match status" value="1"/>
</dbReference>
<dbReference type="OMA" id="RRWWCPF"/>
<sequence>MLIFFYILSTFSSSLSHTKNPRINRSVVRRLTVGFGGYLTDTVDYLAGMDDASQICALCRRTLSSENENNDFDSIAICGDCKFLFLEDNGTPSRHIQHRAPRTRQTRYNNSSESIEDMFSQQFSTMINLARQNPAPVSDTSSRTTPSGSRRWRRVVSDTESDGFDSANGDSDVISYGAYVDDSDVSVDAHSPLGGDSDTDIDPMHAGLNRWSSDDEWEAVEDGENGETLGSLITRVHLQRSMVYDGQSPEIEGAIRVRISERRLYPFAYTDNGQETSRYVGNSGDYLDSRSFEELLERLADADTSRRGAPPAAPSVVNNLDCVTVNASDHNGLTCAICKDSLTVGTVVNRLPCLHLYHPLCIKPWLTARNTCPLCRFELPTDDVDYENRKEIDSRGPTVQETQQELEINNINTSFDEDGGQEMLNNGAGGETRGRRWLFVAAPVVSLVGIGLALWLGHPGAIRSSGSRGDRSRRGWGLF</sequence>
<dbReference type="GO" id="GO:0008270">
    <property type="term" value="F:zinc ion binding"/>
    <property type="evidence" value="ECO:0007669"/>
    <property type="project" value="UniProtKB-KW"/>
</dbReference>
<keyword evidence="7" id="KW-0862">Zinc</keyword>
<evidence type="ECO:0000313" key="13">
    <source>
        <dbReference type="EMBL" id="OTF93737.1"/>
    </source>
</evidence>
<evidence type="ECO:0000313" key="14">
    <source>
        <dbReference type="Proteomes" id="UP000215914"/>
    </source>
</evidence>
<dbReference type="EC" id="2.3.2.27" evidence="2"/>
<proteinExistence type="predicted"/>
<reference evidence="14" key="1">
    <citation type="journal article" date="2017" name="Nature">
        <title>The sunflower genome provides insights into oil metabolism, flowering and Asterid evolution.</title>
        <authorList>
            <person name="Badouin H."/>
            <person name="Gouzy J."/>
            <person name="Grassa C.J."/>
            <person name="Murat F."/>
            <person name="Staton S.E."/>
            <person name="Cottret L."/>
            <person name="Lelandais-Briere C."/>
            <person name="Owens G.L."/>
            <person name="Carrere S."/>
            <person name="Mayjonade B."/>
            <person name="Legrand L."/>
            <person name="Gill N."/>
            <person name="Kane N.C."/>
            <person name="Bowers J.E."/>
            <person name="Hubner S."/>
            <person name="Bellec A."/>
            <person name="Berard A."/>
            <person name="Berges H."/>
            <person name="Blanchet N."/>
            <person name="Boniface M.C."/>
            <person name="Brunel D."/>
            <person name="Catrice O."/>
            <person name="Chaidir N."/>
            <person name="Claudel C."/>
            <person name="Donnadieu C."/>
            <person name="Faraut T."/>
            <person name="Fievet G."/>
            <person name="Helmstetter N."/>
            <person name="King M."/>
            <person name="Knapp S.J."/>
            <person name="Lai Z."/>
            <person name="Le Paslier M.C."/>
            <person name="Lippi Y."/>
            <person name="Lorenzon L."/>
            <person name="Mandel J.R."/>
            <person name="Marage G."/>
            <person name="Marchand G."/>
            <person name="Marquand E."/>
            <person name="Bret-Mestries E."/>
            <person name="Morien E."/>
            <person name="Nambeesan S."/>
            <person name="Nguyen T."/>
            <person name="Pegot-Espagnet P."/>
            <person name="Pouilly N."/>
            <person name="Raftis F."/>
            <person name="Sallet E."/>
            <person name="Schiex T."/>
            <person name="Thomas J."/>
            <person name="Vandecasteele C."/>
            <person name="Vares D."/>
            <person name="Vear F."/>
            <person name="Vautrin S."/>
            <person name="Crespi M."/>
            <person name="Mangin B."/>
            <person name="Burke J.M."/>
            <person name="Salse J."/>
            <person name="Munos S."/>
            <person name="Vincourt P."/>
            <person name="Rieseberg L.H."/>
            <person name="Langlade N.B."/>
        </authorList>
    </citation>
    <scope>NUCLEOTIDE SEQUENCE [LARGE SCALE GENOMIC DNA]</scope>
    <source>
        <strain evidence="14">cv. SF193</strain>
    </source>
</reference>
<evidence type="ECO:0000256" key="2">
    <source>
        <dbReference type="ARBA" id="ARBA00012483"/>
    </source>
</evidence>
<accession>A0A251S4J3</accession>
<keyword evidence="10" id="KW-0472">Membrane</keyword>
<dbReference type="Pfam" id="PF13639">
    <property type="entry name" value="zf-RING_2"/>
    <property type="match status" value="1"/>
</dbReference>
<feature type="transmembrane region" description="Helical" evidence="10">
    <location>
        <begin position="437"/>
        <end position="457"/>
    </location>
</feature>
<keyword evidence="10" id="KW-0812">Transmembrane</keyword>
<keyword evidence="6" id="KW-0833">Ubl conjugation pathway</keyword>
<dbReference type="FunFam" id="3.30.40.10:FF:000127">
    <property type="entry name" value="E3 ubiquitin-protein ligase RNF181"/>
    <property type="match status" value="1"/>
</dbReference>
<evidence type="ECO:0000256" key="5">
    <source>
        <dbReference type="ARBA" id="ARBA00022771"/>
    </source>
</evidence>
<evidence type="ECO:0000256" key="7">
    <source>
        <dbReference type="ARBA" id="ARBA00022833"/>
    </source>
</evidence>
<dbReference type="GO" id="GO:0016567">
    <property type="term" value="P:protein ubiquitination"/>
    <property type="evidence" value="ECO:0007669"/>
    <property type="project" value="UniProtKB-ARBA"/>
</dbReference>
<dbReference type="GO" id="GO:0061630">
    <property type="term" value="F:ubiquitin protein ligase activity"/>
    <property type="evidence" value="ECO:0000318"/>
    <property type="project" value="GO_Central"/>
</dbReference>
<protein>
    <recommendedName>
        <fullName evidence="2">RING-type E3 ubiquitin transferase</fullName>
        <ecNumber evidence="2">2.3.2.27</ecNumber>
    </recommendedName>
</protein>
<keyword evidence="3" id="KW-0808">Transferase</keyword>
<dbReference type="PROSITE" id="PS50089">
    <property type="entry name" value="ZF_RING_2"/>
    <property type="match status" value="1"/>
</dbReference>
<dbReference type="InParanoid" id="A0A251S4J3"/>
<keyword evidence="4" id="KW-0479">Metal-binding</keyword>
<evidence type="ECO:0000256" key="9">
    <source>
        <dbReference type="SAM" id="MobiDB-lite"/>
    </source>
</evidence>
<feature type="domain" description="RING-type" evidence="12">
    <location>
        <begin position="335"/>
        <end position="376"/>
    </location>
</feature>
<evidence type="ECO:0000256" key="10">
    <source>
        <dbReference type="SAM" id="Phobius"/>
    </source>
</evidence>
<evidence type="ECO:0000256" key="1">
    <source>
        <dbReference type="ARBA" id="ARBA00000900"/>
    </source>
</evidence>
<dbReference type="Gene3D" id="3.30.40.10">
    <property type="entry name" value="Zinc/RING finger domain, C3HC4 (zinc finger)"/>
    <property type="match status" value="1"/>
</dbReference>
<evidence type="ECO:0000256" key="6">
    <source>
        <dbReference type="ARBA" id="ARBA00022786"/>
    </source>
</evidence>
<dbReference type="InterPro" id="IPR001841">
    <property type="entry name" value="Znf_RING"/>
</dbReference>
<dbReference type="EMBL" id="CM007904">
    <property type="protein sequence ID" value="OTF93737.1"/>
    <property type="molecule type" value="Genomic_DNA"/>
</dbReference>